<keyword evidence="3" id="KW-1185">Reference proteome</keyword>
<dbReference type="AlphaFoldDB" id="A0A7N9DAP4"/>
<evidence type="ECO:0000313" key="2">
    <source>
        <dbReference type="Ensembl" id="ENSMFAP00000061372.1"/>
    </source>
</evidence>
<evidence type="ECO:0000313" key="3">
    <source>
        <dbReference type="Proteomes" id="UP000233100"/>
    </source>
</evidence>
<proteinExistence type="predicted"/>
<accession>A0A7N9DAP4</accession>
<name>A0A7N9DAP4_MACFA</name>
<reference evidence="2" key="3">
    <citation type="submission" date="2025-09" db="UniProtKB">
        <authorList>
            <consortium name="Ensembl"/>
        </authorList>
    </citation>
    <scope>IDENTIFICATION</scope>
</reference>
<reference evidence="2" key="2">
    <citation type="submission" date="2025-08" db="UniProtKB">
        <authorList>
            <consortium name="Ensembl"/>
        </authorList>
    </citation>
    <scope>IDENTIFICATION</scope>
</reference>
<sequence length="252" mass="28062">MLTAKTMGEMSPGHVRDLCGSPSHHRPRDLGGKNGFVGLGQGPPALCSLRTWCPVSQLLQLQLWLKGANVQLMLLLQRVQAPSLGGLHVVLGLRVHRSQKLRFGKLCLDFRGCMEMPGCTGRSLLQGRSLHGEPLLGQCRREMWGWIPHTESPLEHCLVELREEGHCPPDPKMIDPPTACTERLENPHNQCQLMKAARRGAVPCKATGAELPKAMGTHLLHWHDLDRRHGVKGDYFRVLITALLDFRLAWGL</sequence>
<feature type="region of interest" description="Disordered" evidence="1">
    <location>
        <begin position="1"/>
        <end position="25"/>
    </location>
</feature>
<dbReference type="Proteomes" id="UP000233100">
    <property type="component" value="Chromosome 6"/>
</dbReference>
<evidence type="ECO:0000256" key="1">
    <source>
        <dbReference type="SAM" id="MobiDB-lite"/>
    </source>
</evidence>
<protein>
    <submittedName>
        <fullName evidence="2">Uncharacterized protein</fullName>
    </submittedName>
</protein>
<dbReference type="Ensembl" id="ENSMFAT00000093557.1">
    <property type="protein sequence ID" value="ENSMFAP00000061372.1"/>
    <property type="gene ID" value="ENSMFAG00000050419.1"/>
</dbReference>
<reference evidence="2 3" key="1">
    <citation type="submission" date="2013-03" db="EMBL/GenBank/DDBJ databases">
        <authorList>
            <person name="Warren W."/>
            <person name="Wilson R.K."/>
        </authorList>
    </citation>
    <scope>NUCLEOTIDE SEQUENCE</scope>
</reference>
<dbReference type="GeneTree" id="ENSGT00980000202068"/>
<organism evidence="2 3">
    <name type="scientific">Macaca fascicularis</name>
    <name type="common">Crab-eating macaque</name>
    <name type="synonym">Cynomolgus monkey</name>
    <dbReference type="NCBI Taxonomy" id="9541"/>
    <lineage>
        <taxon>Eukaryota</taxon>
        <taxon>Metazoa</taxon>
        <taxon>Chordata</taxon>
        <taxon>Craniata</taxon>
        <taxon>Vertebrata</taxon>
        <taxon>Euteleostomi</taxon>
        <taxon>Mammalia</taxon>
        <taxon>Eutheria</taxon>
        <taxon>Euarchontoglires</taxon>
        <taxon>Primates</taxon>
        <taxon>Haplorrhini</taxon>
        <taxon>Catarrhini</taxon>
        <taxon>Cercopithecidae</taxon>
        <taxon>Cercopithecinae</taxon>
        <taxon>Macaca</taxon>
    </lineage>
</organism>